<dbReference type="Pfam" id="PF21864">
    <property type="entry name" value="MORF_dom"/>
    <property type="match status" value="1"/>
</dbReference>
<dbReference type="AlphaFoldDB" id="A0A0A8ZV37"/>
<accession>A0A0A8ZV37</accession>
<reference evidence="4" key="2">
    <citation type="journal article" date="2015" name="Data Brief">
        <title>Shoot transcriptome of the giant reed, Arundo donax.</title>
        <authorList>
            <person name="Barrero R.A."/>
            <person name="Guerrero F.D."/>
            <person name="Moolhuijzen P."/>
            <person name="Goolsby J.A."/>
            <person name="Tidwell J."/>
            <person name="Bellgard S.E."/>
            <person name="Bellgard M.I."/>
        </authorList>
    </citation>
    <scope>NUCLEOTIDE SEQUENCE</scope>
    <source>
        <tissue evidence="4">Shoot tissue taken approximately 20 cm above the soil surface</tissue>
    </source>
</reference>
<dbReference type="InterPro" id="IPR039206">
    <property type="entry name" value="MORF/ORRM1/DAG-like"/>
</dbReference>
<feature type="compositionally biased region" description="Polar residues" evidence="2">
    <location>
        <begin position="112"/>
        <end position="121"/>
    </location>
</feature>
<dbReference type="GO" id="GO:0080156">
    <property type="term" value="P:mitochondrial mRNA modification"/>
    <property type="evidence" value="ECO:0007669"/>
    <property type="project" value="TreeGrafter"/>
</dbReference>
<proteinExistence type="predicted"/>
<dbReference type="PANTHER" id="PTHR31346">
    <property type="entry name" value="MULTIPLE ORGANELLAR RNA EDITING FACTOR 2, CHLOROPLASTIC-RELATED-RELATED"/>
    <property type="match status" value="1"/>
</dbReference>
<sequence length="121" mass="13528">MAPLFPGCDYEHWLIVMDKPGGEGATKQQMIDCYVQTLAKVLGRSLFIFWRYIFDWIAKGLLARILVMILRPSEMVCISVCDKFFHGSRAVCEWGNCSKTSRKAKEGGACASESSGQAQIQ</sequence>
<name>A0A0A8ZV37_ARUDO</name>
<dbReference type="EMBL" id="GBRH01259213">
    <property type="protein sequence ID" value="JAD38682.1"/>
    <property type="molecule type" value="Transcribed_RNA"/>
</dbReference>
<dbReference type="GO" id="GO:0016554">
    <property type="term" value="P:cytidine to uridine editing"/>
    <property type="evidence" value="ECO:0007669"/>
    <property type="project" value="InterPro"/>
</dbReference>
<feature type="region of interest" description="Disordered" evidence="2">
    <location>
        <begin position="99"/>
        <end position="121"/>
    </location>
</feature>
<dbReference type="GO" id="GO:0005739">
    <property type="term" value="C:mitochondrion"/>
    <property type="evidence" value="ECO:0007669"/>
    <property type="project" value="TreeGrafter"/>
</dbReference>
<evidence type="ECO:0000313" key="4">
    <source>
        <dbReference type="EMBL" id="JAD38682.1"/>
    </source>
</evidence>
<keyword evidence="1" id="KW-0809">Transit peptide</keyword>
<dbReference type="PANTHER" id="PTHR31346:SF7">
    <property type="entry name" value="MULTIPLE ORGANELLAR RNA EDITING FACTOR 2, CHLOROPLASTIC-RELATED"/>
    <property type="match status" value="1"/>
</dbReference>
<evidence type="ECO:0000256" key="1">
    <source>
        <dbReference type="ARBA" id="ARBA00022946"/>
    </source>
</evidence>
<feature type="domain" description="MORF/ORRM1/DAG-like MORF" evidence="3">
    <location>
        <begin position="10"/>
        <end position="44"/>
    </location>
</feature>
<dbReference type="InterPro" id="IPR054059">
    <property type="entry name" value="MORF/ORRM1/DAG-like_MORF"/>
</dbReference>
<protein>
    <recommendedName>
        <fullName evidence="3">MORF/ORRM1/DAG-like MORF domain-containing protein</fullName>
    </recommendedName>
</protein>
<reference evidence="4" key="1">
    <citation type="submission" date="2014-09" db="EMBL/GenBank/DDBJ databases">
        <authorList>
            <person name="Magalhaes I.L.F."/>
            <person name="Oliveira U."/>
            <person name="Santos F.R."/>
            <person name="Vidigal T.H.D.A."/>
            <person name="Brescovit A.D."/>
            <person name="Santos A.J."/>
        </authorList>
    </citation>
    <scope>NUCLEOTIDE SEQUENCE</scope>
    <source>
        <tissue evidence="4">Shoot tissue taken approximately 20 cm above the soil surface</tissue>
    </source>
</reference>
<evidence type="ECO:0000256" key="2">
    <source>
        <dbReference type="SAM" id="MobiDB-lite"/>
    </source>
</evidence>
<organism evidence="4">
    <name type="scientific">Arundo donax</name>
    <name type="common">Giant reed</name>
    <name type="synonym">Donax arundinaceus</name>
    <dbReference type="NCBI Taxonomy" id="35708"/>
    <lineage>
        <taxon>Eukaryota</taxon>
        <taxon>Viridiplantae</taxon>
        <taxon>Streptophyta</taxon>
        <taxon>Embryophyta</taxon>
        <taxon>Tracheophyta</taxon>
        <taxon>Spermatophyta</taxon>
        <taxon>Magnoliopsida</taxon>
        <taxon>Liliopsida</taxon>
        <taxon>Poales</taxon>
        <taxon>Poaceae</taxon>
        <taxon>PACMAD clade</taxon>
        <taxon>Arundinoideae</taxon>
        <taxon>Arundineae</taxon>
        <taxon>Arundo</taxon>
    </lineage>
</organism>
<evidence type="ECO:0000259" key="3">
    <source>
        <dbReference type="Pfam" id="PF21864"/>
    </source>
</evidence>